<feature type="transmembrane region" description="Helical" evidence="7">
    <location>
        <begin position="67"/>
        <end position="86"/>
    </location>
</feature>
<evidence type="ECO:0000256" key="2">
    <source>
        <dbReference type="ARBA" id="ARBA00022475"/>
    </source>
</evidence>
<feature type="transmembrane region" description="Helical" evidence="7">
    <location>
        <begin position="343"/>
        <end position="365"/>
    </location>
</feature>
<feature type="transmembrane region" description="Helical" evidence="7">
    <location>
        <begin position="377"/>
        <end position="396"/>
    </location>
</feature>
<dbReference type="InterPro" id="IPR036259">
    <property type="entry name" value="MFS_trans_sf"/>
</dbReference>
<dbReference type="InterPro" id="IPR011701">
    <property type="entry name" value="MFS"/>
</dbReference>
<comment type="subcellular location">
    <subcellularLocation>
        <location evidence="1">Cell membrane</location>
        <topology evidence="1">Multi-pass membrane protein</topology>
    </subcellularLocation>
</comment>
<feature type="transmembrane region" description="Helical" evidence="7">
    <location>
        <begin position="122"/>
        <end position="142"/>
    </location>
</feature>
<keyword evidence="2" id="KW-1003">Cell membrane</keyword>
<proteinExistence type="predicted"/>
<feature type="transmembrane region" description="Helical" evidence="7">
    <location>
        <begin position="188"/>
        <end position="206"/>
    </location>
</feature>
<dbReference type="EMBL" id="BAABLW010000001">
    <property type="protein sequence ID" value="GAA4910447.1"/>
    <property type="molecule type" value="Genomic_DNA"/>
</dbReference>
<evidence type="ECO:0000256" key="3">
    <source>
        <dbReference type="ARBA" id="ARBA00022692"/>
    </source>
</evidence>
<dbReference type="Proteomes" id="UP001500368">
    <property type="component" value="Unassembled WGS sequence"/>
</dbReference>
<keyword evidence="4 7" id="KW-1133">Transmembrane helix</keyword>
<dbReference type="RefSeq" id="WP_345476148.1">
    <property type="nucleotide sequence ID" value="NZ_BAABLW010000001.1"/>
</dbReference>
<dbReference type="Pfam" id="PF07690">
    <property type="entry name" value="MFS_1"/>
    <property type="match status" value="1"/>
</dbReference>
<evidence type="ECO:0000256" key="6">
    <source>
        <dbReference type="SAM" id="MobiDB-lite"/>
    </source>
</evidence>
<organism evidence="9 10">
    <name type="scientific">Nesterenkonia rhizosphaerae</name>
    <dbReference type="NCBI Taxonomy" id="1348272"/>
    <lineage>
        <taxon>Bacteria</taxon>
        <taxon>Bacillati</taxon>
        <taxon>Actinomycetota</taxon>
        <taxon>Actinomycetes</taxon>
        <taxon>Micrococcales</taxon>
        <taxon>Micrococcaceae</taxon>
        <taxon>Nesterenkonia</taxon>
    </lineage>
</organism>
<gene>
    <name evidence="9" type="ORF">GCM10025790_00590</name>
</gene>
<name>A0ABP9FND4_9MICC</name>
<feature type="transmembrane region" description="Helical" evidence="7">
    <location>
        <begin position="402"/>
        <end position="425"/>
    </location>
</feature>
<feature type="transmembrane region" description="Helical" evidence="7">
    <location>
        <begin position="319"/>
        <end position="337"/>
    </location>
</feature>
<dbReference type="PANTHER" id="PTHR23513:SF6">
    <property type="entry name" value="MAJOR FACILITATOR SUPERFAMILY ASSOCIATED DOMAIN-CONTAINING PROTEIN"/>
    <property type="match status" value="1"/>
</dbReference>
<reference evidence="10" key="1">
    <citation type="journal article" date="2019" name="Int. J. Syst. Evol. Microbiol.">
        <title>The Global Catalogue of Microorganisms (GCM) 10K type strain sequencing project: providing services to taxonomists for standard genome sequencing and annotation.</title>
        <authorList>
            <consortium name="The Broad Institute Genomics Platform"/>
            <consortium name="The Broad Institute Genome Sequencing Center for Infectious Disease"/>
            <person name="Wu L."/>
            <person name="Ma J."/>
        </authorList>
    </citation>
    <scope>NUCLEOTIDE SEQUENCE [LARGE SCALE GENOMIC DNA]</scope>
    <source>
        <strain evidence="10">JCM 19129</strain>
    </source>
</reference>
<protein>
    <submittedName>
        <fullName evidence="9">MFS transporter</fullName>
    </submittedName>
</protein>
<evidence type="ECO:0000256" key="1">
    <source>
        <dbReference type="ARBA" id="ARBA00004651"/>
    </source>
</evidence>
<sequence>MPQDSATPSPSIPAETPSPAEDTAAPTLGRDFRIHLGTVALNAMAGGILMAGVPLVAATLTDSPQEISIISAATQLPALIGILAGLVVDRTDRRRLRLITMGARTGLVFGATAVALTGNLTVWALAVLMLLYALGGVFIAAANSAMVPQVAPRPLLATANSRIQGATFVFEDIVGAPIAAVLVLAGSFWIFGVPGLFGILAVLLLWSGLRGRSFRAPQEEPGADDHTRGIIKAARDIREGLRFILTHRVLRPIFTMSLVANFASAAYFAVFVLWMTGPDSPIGVPAEVFPLYFTVMAVGAVTATLTISQLLKLLPDFPLMMIGFWCMPFLLIIQVIWPGPWVMVVVMLLLGYSLTVGNVIAMTLAQKLVPGRMLGRFSGTAQTFSSGLAPVGALAGGLVAEVFGFAVLHIAVAAVLGAALMYPILTVRQRDVDALEVDQ</sequence>
<evidence type="ECO:0000313" key="10">
    <source>
        <dbReference type="Proteomes" id="UP001500368"/>
    </source>
</evidence>
<evidence type="ECO:0000256" key="4">
    <source>
        <dbReference type="ARBA" id="ARBA00022989"/>
    </source>
</evidence>
<dbReference type="SUPFAM" id="SSF103473">
    <property type="entry name" value="MFS general substrate transporter"/>
    <property type="match status" value="1"/>
</dbReference>
<feature type="region of interest" description="Disordered" evidence="6">
    <location>
        <begin position="1"/>
        <end position="25"/>
    </location>
</feature>
<keyword evidence="5 7" id="KW-0472">Membrane</keyword>
<keyword evidence="10" id="KW-1185">Reference proteome</keyword>
<accession>A0ABP9FND4</accession>
<comment type="caution">
    <text evidence="9">The sequence shown here is derived from an EMBL/GenBank/DDBJ whole genome shotgun (WGS) entry which is preliminary data.</text>
</comment>
<keyword evidence="3 7" id="KW-0812">Transmembrane</keyword>
<dbReference type="InterPro" id="IPR020846">
    <property type="entry name" value="MFS_dom"/>
</dbReference>
<feature type="transmembrane region" description="Helical" evidence="7">
    <location>
        <begin position="253"/>
        <end position="276"/>
    </location>
</feature>
<dbReference type="PANTHER" id="PTHR23513">
    <property type="entry name" value="INTEGRAL MEMBRANE EFFLUX PROTEIN-RELATED"/>
    <property type="match status" value="1"/>
</dbReference>
<evidence type="ECO:0000259" key="8">
    <source>
        <dbReference type="PROSITE" id="PS50850"/>
    </source>
</evidence>
<dbReference type="PROSITE" id="PS50850">
    <property type="entry name" value="MFS"/>
    <property type="match status" value="1"/>
</dbReference>
<feature type="transmembrane region" description="Helical" evidence="7">
    <location>
        <begin position="288"/>
        <end position="307"/>
    </location>
</feature>
<dbReference type="Gene3D" id="1.20.1250.20">
    <property type="entry name" value="MFS general substrate transporter like domains"/>
    <property type="match status" value="1"/>
</dbReference>
<evidence type="ECO:0000256" key="7">
    <source>
        <dbReference type="SAM" id="Phobius"/>
    </source>
</evidence>
<evidence type="ECO:0000313" key="9">
    <source>
        <dbReference type="EMBL" id="GAA4910447.1"/>
    </source>
</evidence>
<dbReference type="CDD" id="cd06173">
    <property type="entry name" value="MFS_MefA_like"/>
    <property type="match status" value="1"/>
</dbReference>
<evidence type="ECO:0000256" key="5">
    <source>
        <dbReference type="ARBA" id="ARBA00023136"/>
    </source>
</evidence>
<feature type="transmembrane region" description="Helical" evidence="7">
    <location>
        <begin position="39"/>
        <end position="61"/>
    </location>
</feature>
<feature type="domain" description="Major facilitator superfamily (MFS) profile" evidence="8">
    <location>
        <begin position="1"/>
        <end position="431"/>
    </location>
</feature>